<dbReference type="AlphaFoldDB" id="A0A9J5ZIM3"/>
<dbReference type="Proteomes" id="UP000824120">
    <property type="component" value="Chromosome 4"/>
</dbReference>
<name>A0A9J5ZIM3_SOLCO</name>
<comment type="caution">
    <text evidence="1">The sequence shown here is derived from an EMBL/GenBank/DDBJ whole genome shotgun (WGS) entry which is preliminary data.</text>
</comment>
<accession>A0A9J5ZIM3</accession>
<dbReference type="EMBL" id="JACXVP010000004">
    <property type="protein sequence ID" value="KAG5610742.1"/>
    <property type="molecule type" value="Genomic_DNA"/>
</dbReference>
<gene>
    <name evidence="1" type="ORF">H5410_022023</name>
</gene>
<protein>
    <submittedName>
        <fullName evidence="1">Uncharacterized protein</fullName>
    </submittedName>
</protein>
<evidence type="ECO:0000313" key="2">
    <source>
        <dbReference type="Proteomes" id="UP000824120"/>
    </source>
</evidence>
<organism evidence="1 2">
    <name type="scientific">Solanum commersonii</name>
    <name type="common">Commerson's wild potato</name>
    <name type="synonym">Commerson's nightshade</name>
    <dbReference type="NCBI Taxonomy" id="4109"/>
    <lineage>
        <taxon>Eukaryota</taxon>
        <taxon>Viridiplantae</taxon>
        <taxon>Streptophyta</taxon>
        <taxon>Embryophyta</taxon>
        <taxon>Tracheophyta</taxon>
        <taxon>Spermatophyta</taxon>
        <taxon>Magnoliopsida</taxon>
        <taxon>eudicotyledons</taxon>
        <taxon>Gunneridae</taxon>
        <taxon>Pentapetalae</taxon>
        <taxon>asterids</taxon>
        <taxon>lamiids</taxon>
        <taxon>Solanales</taxon>
        <taxon>Solanaceae</taxon>
        <taxon>Solanoideae</taxon>
        <taxon>Solaneae</taxon>
        <taxon>Solanum</taxon>
    </lineage>
</organism>
<keyword evidence="2" id="KW-1185">Reference proteome</keyword>
<reference evidence="1 2" key="1">
    <citation type="submission" date="2020-09" db="EMBL/GenBank/DDBJ databases">
        <title>De no assembly of potato wild relative species, Solanum commersonii.</title>
        <authorList>
            <person name="Cho K."/>
        </authorList>
    </citation>
    <scope>NUCLEOTIDE SEQUENCE [LARGE SCALE GENOMIC DNA]</scope>
    <source>
        <strain evidence="1">LZ3.2</strain>
        <tissue evidence="1">Leaf</tissue>
    </source>
</reference>
<sequence>MHSHFRHSEVPGLLQIVLAKVLHMDSMLVDPLRIGSASTIRRYFNLQKTTSSFSVQSVLTNA</sequence>
<proteinExistence type="predicted"/>
<evidence type="ECO:0000313" key="1">
    <source>
        <dbReference type="EMBL" id="KAG5610742.1"/>
    </source>
</evidence>